<name>A0AAE8SJ82_9HYPO</name>
<accession>A0AAE8SJ82</accession>
<keyword evidence="9" id="KW-1185">Reference proteome</keyword>
<dbReference type="InterPro" id="IPR001128">
    <property type="entry name" value="Cyt_P450"/>
</dbReference>
<dbReference type="Gene3D" id="1.10.630.10">
    <property type="entry name" value="Cytochrome P450"/>
    <property type="match status" value="1"/>
</dbReference>
<evidence type="ECO:0008006" key="10">
    <source>
        <dbReference type="Google" id="ProtNLM"/>
    </source>
</evidence>
<dbReference type="AlphaFoldDB" id="A0AAE8SJ82"/>
<evidence type="ECO:0000256" key="7">
    <source>
        <dbReference type="ARBA" id="ARBA00023033"/>
    </source>
</evidence>
<evidence type="ECO:0000313" key="9">
    <source>
        <dbReference type="Proteomes" id="UP001187734"/>
    </source>
</evidence>
<evidence type="ECO:0000256" key="6">
    <source>
        <dbReference type="ARBA" id="ARBA00023004"/>
    </source>
</evidence>
<keyword evidence="3" id="KW-0349">Heme</keyword>
<keyword evidence="6" id="KW-0408">Iron</keyword>
<evidence type="ECO:0000256" key="2">
    <source>
        <dbReference type="ARBA" id="ARBA00010617"/>
    </source>
</evidence>
<gene>
    <name evidence="8" type="ORF">FTOL_07660</name>
</gene>
<keyword evidence="4" id="KW-0479">Metal-binding</keyword>
<keyword evidence="7" id="KW-0503">Monooxygenase</keyword>
<comment type="cofactor">
    <cofactor evidence="1">
        <name>heme</name>
        <dbReference type="ChEBI" id="CHEBI:30413"/>
    </cofactor>
</comment>
<dbReference type="GO" id="GO:0005506">
    <property type="term" value="F:iron ion binding"/>
    <property type="evidence" value="ECO:0007669"/>
    <property type="project" value="InterPro"/>
</dbReference>
<comment type="similarity">
    <text evidence="2">Belongs to the cytochrome P450 family.</text>
</comment>
<dbReference type="PANTHER" id="PTHR46206:SF2">
    <property type="entry name" value="CYTOCHROME P450 MONOOXYGENASE AUSG-RELATED"/>
    <property type="match status" value="1"/>
</dbReference>
<dbReference type="EMBL" id="ONZP01000265">
    <property type="protein sequence ID" value="SPJ79269.1"/>
    <property type="molecule type" value="Genomic_DNA"/>
</dbReference>
<dbReference type="InterPro" id="IPR036396">
    <property type="entry name" value="Cyt_P450_sf"/>
</dbReference>
<dbReference type="GO" id="GO:0020037">
    <property type="term" value="F:heme binding"/>
    <property type="evidence" value="ECO:0007669"/>
    <property type="project" value="InterPro"/>
</dbReference>
<dbReference type="Pfam" id="PF00067">
    <property type="entry name" value="p450"/>
    <property type="match status" value="1"/>
</dbReference>
<dbReference type="SUPFAM" id="SSF48264">
    <property type="entry name" value="Cytochrome P450"/>
    <property type="match status" value="1"/>
</dbReference>
<proteinExistence type="inferred from homology"/>
<dbReference type="GO" id="GO:0016705">
    <property type="term" value="F:oxidoreductase activity, acting on paired donors, with incorporation or reduction of molecular oxygen"/>
    <property type="evidence" value="ECO:0007669"/>
    <property type="project" value="InterPro"/>
</dbReference>
<comment type="caution">
    <text evidence="8">The sequence shown here is derived from an EMBL/GenBank/DDBJ whole genome shotgun (WGS) entry which is preliminary data.</text>
</comment>
<dbReference type="PANTHER" id="PTHR46206">
    <property type="entry name" value="CYTOCHROME P450"/>
    <property type="match status" value="1"/>
</dbReference>
<evidence type="ECO:0000256" key="5">
    <source>
        <dbReference type="ARBA" id="ARBA00023002"/>
    </source>
</evidence>
<evidence type="ECO:0000313" key="8">
    <source>
        <dbReference type="EMBL" id="SPJ79269.1"/>
    </source>
</evidence>
<dbReference type="Proteomes" id="UP001187734">
    <property type="component" value="Unassembled WGS sequence"/>
</dbReference>
<evidence type="ECO:0000256" key="3">
    <source>
        <dbReference type="ARBA" id="ARBA00022617"/>
    </source>
</evidence>
<reference evidence="8" key="1">
    <citation type="submission" date="2018-03" db="EMBL/GenBank/DDBJ databases">
        <authorList>
            <person name="Guldener U."/>
        </authorList>
    </citation>
    <scope>NUCLEOTIDE SEQUENCE</scope>
</reference>
<keyword evidence="5" id="KW-0560">Oxidoreductase</keyword>
<sequence length="128" mass="14698">MGTGRLRYPVLYENPDTFDATRFPKMRNEDFNNNSHQYVSTSAEMVAFGHGRHACSGKFLTSSELKIALSHMLLKCNWKNDESDMMLRFIENDAAHMTNPALKLMLRRGTEEINPNLDVDLELIDTDE</sequence>
<protein>
    <recommendedName>
        <fullName evidence="10">Cytochrome P450 monooxygenase</fullName>
    </recommendedName>
</protein>
<organism evidence="8 9">
    <name type="scientific">Fusarium torulosum</name>
    <dbReference type="NCBI Taxonomy" id="33205"/>
    <lineage>
        <taxon>Eukaryota</taxon>
        <taxon>Fungi</taxon>
        <taxon>Dikarya</taxon>
        <taxon>Ascomycota</taxon>
        <taxon>Pezizomycotina</taxon>
        <taxon>Sordariomycetes</taxon>
        <taxon>Hypocreomycetidae</taxon>
        <taxon>Hypocreales</taxon>
        <taxon>Nectriaceae</taxon>
        <taxon>Fusarium</taxon>
    </lineage>
</organism>
<evidence type="ECO:0000256" key="4">
    <source>
        <dbReference type="ARBA" id="ARBA00022723"/>
    </source>
</evidence>
<dbReference type="GO" id="GO:0004497">
    <property type="term" value="F:monooxygenase activity"/>
    <property type="evidence" value="ECO:0007669"/>
    <property type="project" value="UniProtKB-KW"/>
</dbReference>
<evidence type="ECO:0000256" key="1">
    <source>
        <dbReference type="ARBA" id="ARBA00001971"/>
    </source>
</evidence>